<dbReference type="GeneID" id="68290979"/>
<proteinExistence type="predicted"/>
<reference evidence="1 2" key="1">
    <citation type="submission" date="2021-01" db="EMBL/GenBank/DDBJ databases">
        <title>Cercospora kikuchii MAFF 305040 whole genome shotgun sequence.</title>
        <authorList>
            <person name="Kashiwa T."/>
            <person name="Suzuki T."/>
        </authorList>
    </citation>
    <scope>NUCLEOTIDE SEQUENCE [LARGE SCALE GENOMIC DNA]</scope>
    <source>
        <strain evidence="1 2">MAFF 305040</strain>
    </source>
</reference>
<sequence length="324" mass="37389">MSHEDQIVFTERKSKQLPSFNAELEVSELPPPHPLFQQEWDDSLAKAMSVWNSLDFRAEDETPKPTCYAALMREPGFIFTCTLRAWEFSWMMGYQGPCVVENMIRFWQTIDDHVALSPGVRVEIGSNKIIYLCPILPPTVSCRACNKSPVAFRAEYVMQMGLHRLTVDKIDTFAQNWSLNGNKYLNRPIVSHLMGDAGCMHVLHYVIENWKINLDRKNCSSNGRCPGHRDIDECFFPLPRNRLRDDDTVFYQPEFKYNRIIETPYACPHQGCDALLCWPELYIHYVSSHISDEMLPKYDHPSHYLPCPGCPFGLATLMLMKGSK</sequence>
<gene>
    <name evidence="1" type="ORF">CKM354_000540400</name>
</gene>
<dbReference type="Proteomes" id="UP000825890">
    <property type="component" value="Unassembled WGS sequence"/>
</dbReference>
<evidence type="ECO:0000313" key="1">
    <source>
        <dbReference type="EMBL" id="GIZ42124.1"/>
    </source>
</evidence>
<accession>A0A9P3CFV9</accession>
<keyword evidence="2" id="KW-1185">Reference proteome</keyword>
<comment type="caution">
    <text evidence="1">The sequence shown here is derived from an EMBL/GenBank/DDBJ whole genome shotgun (WGS) entry which is preliminary data.</text>
</comment>
<dbReference type="OrthoDB" id="3649475at2759"/>
<organism evidence="1 2">
    <name type="scientific">Cercospora kikuchii</name>
    <dbReference type="NCBI Taxonomy" id="84275"/>
    <lineage>
        <taxon>Eukaryota</taxon>
        <taxon>Fungi</taxon>
        <taxon>Dikarya</taxon>
        <taxon>Ascomycota</taxon>
        <taxon>Pezizomycotina</taxon>
        <taxon>Dothideomycetes</taxon>
        <taxon>Dothideomycetidae</taxon>
        <taxon>Mycosphaerellales</taxon>
        <taxon>Mycosphaerellaceae</taxon>
        <taxon>Cercospora</taxon>
    </lineage>
</organism>
<dbReference type="EMBL" id="BOLY01000003">
    <property type="protein sequence ID" value="GIZ42124.1"/>
    <property type="molecule type" value="Genomic_DNA"/>
</dbReference>
<evidence type="ECO:0000313" key="2">
    <source>
        <dbReference type="Proteomes" id="UP000825890"/>
    </source>
</evidence>
<protein>
    <submittedName>
        <fullName evidence="1">Uncharacterized protein</fullName>
    </submittedName>
</protein>
<name>A0A9P3CFV9_9PEZI</name>
<dbReference type="AlphaFoldDB" id="A0A9P3CFV9"/>
<dbReference type="RefSeq" id="XP_044656611.1">
    <property type="nucleotide sequence ID" value="XM_044800676.1"/>
</dbReference>